<evidence type="ECO:0000256" key="2">
    <source>
        <dbReference type="ARBA" id="ARBA00007002"/>
    </source>
</evidence>
<dbReference type="GO" id="GO:0071014">
    <property type="term" value="C:post-mRNA release spliceosomal complex"/>
    <property type="evidence" value="ECO:0007669"/>
    <property type="project" value="UniProtKB-ARBA"/>
</dbReference>
<keyword evidence="10" id="KW-1185">Reference proteome</keyword>
<protein>
    <recommendedName>
        <fullName evidence="11">Pre-mRNA-splicing factor ISY1</fullName>
    </recommendedName>
</protein>
<evidence type="ECO:0000256" key="5">
    <source>
        <dbReference type="ARBA" id="ARBA00023187"/>
    </source>
</evidence>
<dbReference type="InterPro" id="IPR029012">
    <property type="entry name" value="Helix_hairpin_bin_sf"/>
</dbReference>
<dbReference type="GO" id="GO:0000974">
    <property type="term" value="C:Prp19 complex"/>
    <property type="evidence" value="ECO:0007669"/>
    <property type="project" value="UniProtKB-ARBA"/>
</dbReference>
<dbReference type="Pfam" id="PF06246">
    <property type="entry name" value="Isy1"/>
    <property type="match status" value="1"/>
</dbReference>
<evidence type="ECO:0000313" key="10">
    <source>
        <dbReference type="Proteomes" id="UP000565441"/>
    </source>
</evidence>
<dbReference type="InterPro" id="IPR009360">
    <property type="entry name" value="Isy1"/>
</dbReference>
<dbReference type="GO" id="GO:0000350">
    <property type="term" value="P:generation of catalytic spliceosome for second transesterification step"/>
    <property type="evidence" value="ECO:0007669"/>
    <property type="project" value="InterPro"/>
</dbReference>
<feature type="region of interest" description="Disordered" evidence="7">
    <location>
        <begin position="633"/>
        <end position="664"/>
    </location>
</feature>
<evidence type="ECO:0000256" key="3">
    <source>
        <dbReference type="ARBA" id="ARBA00022664"/>
    </source>
</evidence>
<keyword evidence="4" id="KW-0747">Spliceosome</keyword>
<feature type="compositionally biased region" description="Polar residues" evidence="7">
    <location>
        <begin position="218"/>
        <end position="229"/>
    </location>
</feature>
<dbReference type="AlphaFoldDB" id="A0A8H5GYW3"/>
<feature type="transmembrane region" description="Helical" evidence="8">
    <location>
        <begin position="538"/>
        <end position="560"/>
    </location>
</feature>
<feature type="transmembrane region" description="Helical" evidence="8">
    <location>
        <begin position="566"/>
        <end position="587"/>
    </location>
</feature>
<dbReference type="FunFam" id="1.10.287.660:FF:000001">
    <property type="entry name" value="pre-mRNA-splicing factor ISY1 homolog"/>
    <property type="match status" value="1"/>
</dbReference>
<evidence type="ECO:0000256" key="6">
    <source>
        <dbReference type="ARBA" id="ARBA00023242"/>
    </source>
</evidence>
<keyword evidence="8" id="KW-1133">Transmembrane helix</keyword>
<feature type="transmembrane region" description="Helical" evidence="8">
    <location>
        <begin position="369"/>
        <end position="387"/>
    </location>
</feature>
<sequence length="664" mass="74302">MARNEEKAQSMLYRFREAQAAELGLGTRADRRPRMASACKSLRECERWRGEILREISRKVSKIQDAGLTDYEVRDLNDEINKLMREKRHWENQIVALGGANYRRNVAMLDDDGKEVPGTKGYKYFGRAKDLPGVRELFQSRKKEEEEENQALAYYKKFMNQGPSYYGDLDEDDGTLLQYEREAEQEEWEETFSDIREALGLPDDEPIPKLPRPAPANISASHSVPQGSASKRKTADEADVEMAPPDENSKRSKSDATIAALPPTDADPAYAHASAAASYIPFLQTEELLPPKMPTRQEMETTALEGFSLTYGAIISMSPRDHHPRLDGTQLAAMFAESAFYGIYFVLLIQCGEALLFRAKKRNESILRPMPITALILFMTITAHWILNLMLAFEAFIQPTDPGYCVTPTGLNPAERVFLNLPDRKNVLTSGFYVLTTLLGDGFMIYRLYIVWSRNRFIIIPPVIMCMALAVTGGMVTYLFSQATTPLFQAAGAWITSCFVLTFLCNLYSTGLIAFRIFRSNQQFARVHMDASSGINKIMEILVESAVLYGICITLALGTYVGNSNIQFVIVAINNPVIGIIFCMIVARAHRSVNNTSQHLSTSNSRSHHLSHALRPMAVKITTQVEDNIDPKGAAEFGTPPGSPKVYPMNLHSSTGSVNRREEV</sequence>
<evidence type="ECO:0000256" key="4">
    <source>
        <dbReference type="ARBA" id="ARBA00022728"/>
    </source>
</evidence>
<dbReference type="EMBL" id="JAACJP010000039">
    <property type="protein sequence ID" value="KAF5373495.1"/>
    <property type="molecule type" value="Genomic_DNA"/>
</dbReference>
<organism evidence="9 10">
    <name type="scientific">Tricholomella constricta</name>
    <dbReference type="NCBI Taxonomy" id="117010"/>
    <lineage>
        <taxon>Eukaryota</taxon>
        <taxon>Fungi</taxon>
        <taxon>Dikarya</taxon>
        <taxon>Basidiomycota</taxon>
        <taxon>Agaricomycotina</taxon>
        <taxon>Agaricomycetes</taxon>
        <taxon>Agaricomycetidae</taxon>
        <taxon>Agaricales</taxon>
        <taxon>Tricholomatineae</taxon>
        <taxon>Lyophyllaceae</taxon>
        <taxon>Tricholomella</taxon>
    </lineage>
</organism>
<keyword evidence="3" id="KW-0507">mRNA processing</keyword>
<feature type="region of interest" description="Disordered" evidence="7">
    <location>
        <begin position="200"/>
        <end position="255"/>
    </location>
</feature>
<reference evidence="9 10" key="1">
    <citation type="journal article" date="2020" name="ISME J.">
        <title>Uncovering the hidden diversity of litter-decomposition mechanisms in mushroom-forming fungi.</title>
        <authorList>
            <person name="Floudas D."/>
            <person name="Bentzer J."/>
            <person name="Ahren D."/>
            <person name="Johansson T."/>
            <person name="Persson P."/>
            <person name="Tunlid A."/>
        </authorList>
    </citation>
    <scope>NUCLEOTIDE SEQUENCE [LARGE SCALE GENOMIC DNA]</scope>
    <source>
        <strain evidence="9 10">CBS 661.87</strain>
    </source>
</reference>
<comment type="caution">
    <text evidence="9">The sequence shown here is derived from an EMBL/GenBank/DDBJ whole genome shotgun (WGS) entry which is preliminary data.</text>
</comment>
<dbReference type="OrthoDB" id="2756618at2759"/>
<keyword evidence="6" id="KW-0539">Nucleus</keyword>
<evidence type="ECO:0000256" key="7">
    <source>
        <dbReference type="SAM" id="MobiDB-lite"/>
    </source>
</evidence>
<name>A0A8H5GYW3_9AGAR</name>
<evidence type="ECO:0000256" key="8">
    <source>
        <dbReference type="SAM" id="Phobius"/>
    </source>
</evidence>
<dbReference type="SUPFAM" id="SSF140102">
    <property type="entry name" value="ISY1 domain-like"/>
    <property type="match status" value="1"/>
</dbReference>
<dbReference type="InterPro" id="IPR037200">
    <property type="entry name" value="Isy1_sf"/>
</dbReference>
<dbReference type="PANTHER" id="PTHR13021">
    <property type="entry name" value="PRE-MRNA-SPLICING FACTOR ISY1"/>
    <property type="match status" value="1"/>
</dbReference>
<comment type="subcellular location">
    <subcellularLocation>
        <location evidence="1">Nucleus</location>
    </subcellularLocation>
</comment>
<feature type="transmembrane region" description="Helical" evidence="8">
    <location>
        <begin position="492"/>
        <end position="518"/>
    </location>
</feature>
<evidence type="ECO:0008006" key="11">
    <source>
        <dbReference type="Google" id="ProtNLM"/>
    </source>
</evidence>
<gene>
    <name evidence="9" type="ORF">D9615_009484</name>
</gene>
<evidence type="ECO:0000313" key="9">
    <source>
        <dbReference type="EMBL" id="KAF5373495.1"/>
    </source>
</evidence>
<proteinExistence type="inferred from homology"/>
<accession>A0A8H5GYW3</accession>
<dbReference type="Gene3D" id="1.10.287.660">
    <property type="entry name" value="Helix hairpin bin"/>
    <property type="match status" value="1"/>
</dbReference>
<comment type="similarity">
    <text evidence="2">Belongs to the ISY1 family.</text>
</comment>
<keyword evidence="8" id="KW-0472">Membrane</keyword>
<evidence type="ECO:0000256" key="1">
    <source>
        <dbReference type="ARBA" id="ARBA00004123"/>
    </source>
</evidence>
<keyword evidence="8" id="KW-0812">Transmembrane</keyword>
<feature type="transmembrane region" description="Helical" evidence="8">
    <location>
        <begin position="339"/>
        <end position="357"/>
    </location>
</feature>
<feature type="transmembrane region" description="Helical" evidence="8">
    <location>
        <begin position="457"/>
        <end position="480"/>
    </location>
</feature>
<keyword evidence="5" id="KW-0508">mRNA splicing</keyword>
<feature type="transmembrane region" description="Helical" evidence="8">
    <location>
        <begin position="431"/>
        <end position="450"/>
    </location>
</feature>
<dbReference type="Proteomes" id="UP000565441">
    <property type="component" value="Unassembled WGS sequence"/>
</dbReference>